<dbReference type="Proteomes" id="UP001396334">
    <property type="component" value="Unassembled WGS sequence"/>
</dbReference>
<reference evidence="1 2" key="1">
    <citation type="journal article" date="2024" name="G3 (Bethesda)">
        <title>Genome assembly of Hibiscus sabdariffa L. provides insights into metabolisms of medicinal natural products.</title>
        <authorList>
            <person name="Kim T."/>
        </authorList>
    </citation>
    <scope>NUCLEOTIDE SEQUENCE [LARGE SCALE GENOMIC DNA]</scope>
    <source>
        <strain evidence="1">TK-2024</strain>
        <tissue evidence="1">Old leaves</tissue>
    </source>
</reference>
<dbReference type="Gene3D" id="1.25.40.10">
    <property type="entry name" value="Tetratricopeptide repeat domain"/>
    <property type="match status" value="1"/>
</dbReference>
<proteinExistence type="predicted"/>
<organism evidence="1 2">
    <name type="scientific">Hibiscus sabdariffa</name>
    <name type="common">roselle</name>
    <dbReference type="NCBI Taxonomy" id="183260"/>
    <lineage>
        <taxon>Eukaryota</taxon>
        <taxon>Viridiplantae</taxon>
        <taxon>Streptophyta</taxon>
        <taxon>Embryophyta</taxon>
        <taxon>Tracheophyta</taxon>
        <taxon>Spermatophyta</taxon>
        <taxon>Magnoliopsida</taxon>
        <taxon>eudicotyledons</taxon>
        <taxon>Gunneridae</taxon>
        <taxon>Pentapetalae</taxon>
        <taxon>rosids</taxon>
        <taxon>malvids</taxon>
        <taxon>Malvales</taxon>
        <taxon>Malvaceae</taxon>
        <taxon>Malvoideae</taxon>
        <taxon>Hibiscus</taxon>
    </lineage>
</organism>
<comment type="caution">
    <text evidence="1">The sequence shown here is derived from an EMBL/GenBank/DDBJ whole genome shotgun (WGS) entry which is preliminary data.</text>
</comment>
<dbReference type="InterPro" id="IPR044190">
    <property type="entry name" value="THA8-like"/>
</dbReference>
<dbReference type="PANTHER" id="PTHR47594">
    <property type="entry name" value="PPR CONTAINING PLANT-LIKE PROTEIN"/>
    <property type="match status" value="1"/>
</dbReference>
<evidence type="ECO:0000313" key="1">
    <source>
        <dbReference type="EMBL" id="KAK8992759.1"/>
    </source>
</evidence>
<protein>
    <submittedName>
        <fullName evidence="1">Uncharacterized protein</fullName>
    </submittedName>
</protein>
<dbReference type="EMBL" id="JBBPBN010000050">
    <property type="protein sequence ID" value="KAK8992759.1"/>
    <property type="molecule type" value="Genomic_DNA"/>
</dbReference>
<sequence>MASSLRFNPTSIPSLRPLPARKSFTPIRCGPRGNRGPLVKGRILSTEAIQAIQALKRAHRNSSSTATLIPPPSLSRLIKSDLIAALRELLRQDQCALALQVLCTVRSEYPPPDLALYADVVAALARNRLVDEIDGLIEEMGSMECDDEKALVRLIKGVVGAGRKESTVRICRLMKEDGIGCRRKVGEYVAKVLSKGLRRFGEVDLALEVEREFSELSKVNFDKSII</sequence>
<gene>
    <name evidence="1" type="ORF">V6N11_048829</name>
</gene>
<name>A0ABR2PWI0_9ROSI</name>
<evidence type="ECO:0000313" key="2">
    <source>
        <dbReference type="Proteomes" id="UP001396334"/>
    </source>
</evidence>
<dbReference type="InterPro" id="IPR011990">
    <property type="entry name" value="TPR-like_helical_dom_sf"/>
</dbReference>
<dbReference type="PANTHER" id="PTHR47594:SF3">
    <property type="entry name" value="PROTEIN THYLAKOID ASSEMBLY 8, CHLOROPLASTIC"/>
    <property type="match status" value="1"/>
</dbReference>
<accession>A0ABR2PWI0</accession>
<keyword evidence="2" id="KW-1185">Reference proteome</keyword>